<name>A0A931FHI4_9BACT</name>
<proteinExistence type="predicted"/>
<sequence>MDLRIIAPACRVHFHLLSPRRSYAEPTPQEIARMDHPEWIAPVMWAYCEVGNGIDLAWTVPEELEDQHPECSGRLALRRMQDIYGSWEGIVYFERLLRPGFERLRQFKVVDLNTEEAGVGFYHDEQQDPALYYLPFGEGRLPEPLGVDFTGYIKLLTLSLGYAHWPLLLVELCQHFAQHPDLPFAGPQHPNAQEMVADLTALYPAFTLAAFVALYDQVRLRS</sequence>
<evidence type="ECO:0000313" key="2">
    <source>
        <dbReference type="Proteomes" id="UP000645610"/>
    </source>
</evidence>
<accession>A0A931FHI4</accession>
<gene>
    <name evidence="1" type="ORF">I2I01_05625</name>
</gene>
<evidence type="ECO:0000313" key="1">
    <source>
        <dbReference type="EMBL" id="MBF9141102.1"/>
    </source>
</evidence>
<keyword evidence="2" id="KW-1185">Reference proteome</keyword>
<dbReference type="RefSeq" id="WP_196285422.1">
    <property type="nucleotide sequence ID" value="NZ_JADQDP010000001.1"/>
</dbReference>
<protein>
    <submittedName>
        <fullName evidence="1">Uncharacterized protein</fullName>
    </submittedName>
</protein>
<dbReference type="AlphaFoldDB" id="A0A931FHI4"/>
<organism evidence="1 2">
    <name type="scientific">Hymenobacter properus</name>
    <dbReference type="NCBI Taxonomy" id="2791026"/>
    <lineage>
        <taxon>Bacteria</taxon>
        <taxon>Pseudomonadati</taxon>
        <taxon>Bacteroidota</taxon>
        <taxon>Cytophagia</taxon>
        <taxon>Cytophagales</taxon>
        <taxon>Hymenobacteraceae</taxon>
        <taxon>Hymenobacter</taxon>
    </lineage>
</organism>
<reference evidence="1 2" key="1">
    <citation type="submission" date="2020-11" db="EMBL/GenBank/DDBJ databases">
        <authorList>
            <person name="Kim M.K."/>
        </authorList>
    </citation>
    <scope>NUCLEOTIDE SEQUENCE [LARGE SCALE GENOMIC DNA]</scope>
    <source>
        <strain evidence="1 2">BT439</strain>
    </source>
</reference>
<comment type="caution">
    <text evidence="1">The sequence shown here is derived from an EMBL/GenBank/DDBJ whole genome shotgun (WGS) entry which is preliminary data.</text>
</comment>
<dbReference type="EMBL" id="JADQDP010000001">
    <property type="protein sequence ID" value="MBF9141102.1"/>
    <property type="molecule type" value="Genomic_DNA"/>
</dbReference>
<dbReference type="Proteomes" id="UP000645610">
    <property type="component" value="Unassembled WGS sequence"/>
</dbReference>